<dbReference type="PROSITE" id="PS50011">
    <property type="entry name" value="PROTEIN_KINASE_DOM"/>
    <property type="match status" value="1"/>
</dbReference>
<dbReference type="PANTHER" id="PTHR47989:SF47">
    <property type="entry name" value="SERINE_THREONINE-PROTEIN KINASE PBL28-RELATED"/>
    <property type="match status" value="1"/>
</dbReference>
<keyword evidence="2" id="KW-0547">Nucleotide-binding</keyword>
<evidence type="ECO:0000256" key="2">
    <source>
        <dbReference type="ARBA" id="ARBA00022741"/>
    </source>
</evidence>
<keyword evidence="1" id="KW-0808">Transferase</keyword>
<dbReference type="GO" id="GO:0005524">
    <property type="term" value="F:ATP binding"/>
    <property type="evidence" value="ECO:0007669"/>
    <property type="project" value="UniProtKB-KW"/>
</dbReference>
<reference evidence="6 7" key="1">
    <citation type="journal article" date="2023" name="Hortic Res">
        <title>Pangenome of water caltrop reveals structural variations and asymmetric subgenome divergence after allopolyploidization.</title>
        <authorList>
            <person name="Zhang X."/>
            <person name="Chen Y."/>
            <person name="Wang L."/>
            <person name="Yuan Y."/>
            <person name="Fang M."/>
            <person name="Shi L."/>
            <person name="Lu R."/>
            <person name="Comes H.P."/>
            <person name="Ma Y."/>
            <person name="Chen Y."/>
            <person name="Huang G."/>
            <person name="Zhou Y."/>
            <person name="Zheng Z."/>
            <person name="Qiu Y."/>
        </authorList>
    </citation>
    <scope>NUCLEOTIDE SEQUENCE [LARGE SCALE GENOMIC DNA]</scope>
    <source>
        <strain evidence="6">F231</strain>
    </source>
</reference>
<dbReference type="Proteomes" id="UP001346149">
    <property type="component" value="Unassembled WGS sequence"/>
</dbReference>
<evidence type="ECO:0000313" key="7">
    <source>
        <dbReference type="Proteomes" id="UP001346149"/>
    </source>
</evidence>
<evidence type="ECO:0000256" key="4">
    <source>
        <dbReference type="SAM" id="MobiDB-lite"/>
    </source>
</evidence>
<evidence type="ECO:0000313" key="6">
    <source>
        <dbReference type="EMBL" id="KAK4796700.1"/>
    </source>
</evidence>
<name>A0AAN7RCR0_TRANT</name>
<keyword evidence="7" id="KW-1185">Reference proteome</keyword>
<keyword evidence="3" id="KW-0067">ATP-binding</keyword>
<evidence type="ECO:0000259" key="5">
    <source>
        <dbReference type="PROSITE" id="PS50011"/>
    </source>
</evidence>
<feature type="non-terminal residue" evidence="6">
    <location>
        <position position="1"/>
    </location>
</feature>
<sequence>PKKHGGSLVFTLKEMEEATSAFSEGNMIAIKKMDLPSYKEADGEREFRVEVDILSRLDHPDLVSLIGYCADGKNRFLVYEFMKNGNLNPFELLIIGMGEPKMDWPSRLKVALAAARGVECLHSGSAKEGNFRKKGSHEQLCLIFRPSLAADCRYEGLNLIPSIRMAEGRRKMNEMTIITKKRLILSSESSFLTIALPNRSLREGCKGYSTDDRYQGRDNLERRLLPNEQSSEDNCEEGLHSFDGVGE</sequence>
<evidence type="ECO:0000256" key="1">
    <source>
        <dbReference type="ARBA" id="ARBA00022527"/>
    </source>
</evidence>
<dbReference type="InterPro" id="IPR000719">
    <property type="entry name" value="Prot_kinase_dom"/>
</dbReference>
<feature type="domain" description="Protein kinase" evidence="5">
    <location>
        <begin position="1"/>
        <end position="247"/>
    </location>
</feature>
<dbReference type="AlphaFoldDB" id="A0AAN7RCR0"/>
<feature type="region of interest" description="Disordered" evidence="4">
    <location>
        <begin position="227"/>
        <end position="247"/>
    </location>
</feature>
<keyword evidence="1" id="KW-0418">Kinase</keyword>
<dbReference type="InterPro" id="IPR001245">
    <property type="entry name" value="Ser-Thr/Tyr_kinase_cat_dom"/>
</dbReference>
<proteinExistence type="predicted"/>
<comment type="caution">
    <text evidence="6">The sequence shown here is derived from an EMBL/GenBank/DDBJ whole genome shotgun (WGS) entry which is preliminary data.</text>
</comment>
<accession>A0AAN7RCR0</accession>
<dbReference type="Pfam" id="PF07714">
    <property type="entry name" value="PK_Tyr_Ser-Thr"/>
    <property type="match status" value="1"/>
</dbReference>
<dbReference type="EMBL" id="JAXQNO010000006">
    <property type="protein sequence ID" value="KAK4796700.1"/>
    <property type="molecule type" value="Genomic_DNA"/>
</dbReference>
<protein>
    <recommendedName>
        <fullName evidence="5">Protein kinase domain-containing protein</fullName>
    </recommendedName>
</protein>
<keyword evidence="1" id="KW-0723">Serine/threonine-protein kinase</keyword>
<dbReference type="InterPro" id="IPR011009">
    <property type="entry name" value="Kinase-like_dom_sf"/>
</dbReference>
<dbReference type="PANTHER" id="PTHR47989">
    <property type="entry name" value="OS01G0750732 PROTEIN"/>
    <property type="match status" value="1"/>
</dbReference>
<dbReference type="Gene3D" id="1.10.510.10">
    <property type="entry name" value="Transferase(Phosphotransferase) domain 1"/>
    <property type="match status" value="1"/>
</dbReference>
<evidence type="ECO:0000256" key="3">
    <source>
        <dbReference type="ARBA" id="ARBA00022840"/>
    </source>
</evidence>
<dbReference type="SUPFAM" id="SSF56112">
    <property type="entry name" value="Protein kinase-like (PK-like)"/>
    <property type="match status" value="1"/>
</dbReference>
<dbReference type="GO" id="GO:0004674">
    <property type="term" value="F:protein serine/threonine kinase activity"/>
    <property type="evidence" value="ECO:0007669"/>
    <property type="project" value="UniProtKB-KW"/>
</dbReference>
<gene>
    <name evidence="6" type="ORF">SAY86_029026</name>
</gene>
<organism evidence="6 7">
    <name type="scientific">Trapa natans</name>
    <name type="common">Water chestnut</name>
    <dbReference type="NCBI Taxonomy" id="22666"/>
    <lineage>
        <taxon>Eukaryota</taxon>
        <taxon>Viridiplantae</taxon>
        <taxon>Streptophyta</taxon>
        <taxon>Embryophyta</taxon>
        <taxon>Tracheophyta</taxon>
        <taxon>Spermatophyta</taxon>
        <taxon>Magnoliopsida</taxon>
        <taxon>eudicotyledons</taxon>
        <taxon>Gunneridae</taxon>
        <taxon>Pentapetalae</taxon>
        <taxon>rosids</taxon>
        <taxon>malvids</taxon>
        <taxon>Myrtales</taxon>
        <taxon>Lythraceae</taxon>
        <taxon>Trapa</taxon>
    </lineage>
</organism>